<dbReference type="Proteomes" id="UP000184514">
    <property type="component" value="Unassembled WGS sequence"/>
</dbReference>
<evidence type="ECO:0000313" key="1">
    <source>
        <dbReference type="EMBL" id="OJI92750.1"/>
    </source>
</evidence>
<evidence type="ECO:0000313" key="2">
    <source>
        <dbReference type="Proteomes" id="UP000184514"/>
    </source>
</evidence>
<reference evidence="1 2" key="1">
    <citation type="submission" date="2016-10" db="EMBL/GenBank/DDBJ databases">
        <title>Genome sequence of Planktotalea frisia SH6-1.</title>
        <authorList>
            <person name="Poehlein A."/>
            <person name="Bakenhus I."/>
            <person name="Voget S."/>
            <person name="Brinkhoff T."/>
            <person name="Simon M."/>
        </authorList>
    </citation>
    <scope>NUCLEOTIDE SEQUENCE [LARGE SCALE GENOMIC DNA]</scope>
    <source>
        <strain evidence="1 2">SH6-1</strain>
    </source>
</reference>
<organism evidence="1 2">
    <name type="scientific">Planktotalea frisia</name>
    <dbReference type="NCBI Taxonomy" id="696762"/>
    <lineage>
        <taxon>Bacteria</taxon>
        <taxon>Pseudomonadati</taxon>
        <taxon>Pseudomonadota</taxon>
        <taxon>Alphaproteobacteria</taxon>
        <taxon>Rhodobacterales</taxon>
        <taxon>Paracoccaceae</taxon>
        <taxon>Planktotalea</taxon>
    </lineage>
</organism>
<name>A0A1L9NTX0_9RHOB</name>
<comment type="caution">
    <text evidence="1">The sequence shown here is derived from an EMBL/GenBank/DDBJ whole genome shotgun (WGS) entry which is preliminary data.</text>
</comment>
<dbReference type="EMBL" id="MLCB01000169">
    <property type="protein sequence ID" value="OJI92750.1"/>
    <property type="molecule type" value="Genomic_DNA"/>
</dbReference>
<dbReference type="STRING" id="696762.PFRI_30130"/>
<dbReference type="AlphaFoldDB" id="A0A1L9NTX0"/>
<sequence length="228" mass="25449">MAASLTILQLDTKFARVPGDVGCIETYIEEVEILRINGATVDAIVSDRPEIIDITPFENALIDAQGKVVVTSCGFLSYWQEHLQALSQKQLVSSSLIALERLSLRYTPEQVMIVTFDKASLTPAHLGAYGAYGAYDAYWDAVVGLPQDLHLRDVISHNRTSLDVEKAGRELAEFVQQNLRETHKHILLECTNLPPYKSRLREVCDLPITDILTEIDARAKGVVRPEFL</sequence>
<dbReference type="RefSeq" id="WP_072631530.1">
    <property type="nucleotide sequence ID" value="NZ_MLCB01000169.1"/>
</dbReference>
<accession>A0A1L9NTX0</accession>
<gene>
    <name evidence="1" type="ORF">PFRI_30130</name>
</gene>
<protein>
    <submittedName>
        <fullName evidence="1">Uncharacterized protein</fullName>
    </submittedName>
</protein>
<proteinExistence type="predicted"/>
<dbReference type="OrthoDB" id="5465390at2"/>
<keyword evidence="2" id="KW-1185">Reference proteome</keyword>